<protein>
    <submittedName>
        <fullName evidence="1">Uncharacterized protein</fullName>
    </submittedName>
</protein>
<organism evidence="1 2">
    <name type="scientific">Candidatus Curtissbacteria bacterium GW2011_GWA2_41_24</name>
    <dbReference type="NCBI Taxonomy" id="1618411"/>
    <lineage>
        <taxon>Bacteria</taxon>
        <taxon>Candidatus Curtissiibacteriota</taxon>
    </lineage>
</organism>
<gene>
    <name evidence="1" type="ORF">UU56_C0014G0035</name>
</gene>
<dbReference type="AlphaFoldDB" id="A0A0G0Y2Z4"/>
<evidence type="ECO:0000313" key="2">
    <source>
        <dbReference type="Proteomes" id="UP000034493"/>
    </source>
</evidence>
<comment type="caution">
    <text evidence="1">The sequence shown here is derived from an EMBL/GenBank/DDBJ whole genome shotgun (WGS) entry which is preliminary data.</text>
</comment>
<dbReference type="EMBL" id="LCBC01000014">
    <property type="protein sequence ID" value="KKS03836.1"/>
    <property type="molecule type" value="Genomic_DNA"/>
</dbReference>
<dbReference type="Proteomes" id="UP000034493">
    <property type="component" value="Unassembled WGS sequence"/>
</dbReference>
<accession>A0A0G0Y2Z4</accession>
<evidence type="ECO:0000313" key="1">
    <source>
        <dbReference type="EMBL" id="KKS03836.1"/>
    </source>
</evidence>
<name>A0A0G0Y2Z4_9BACT</name>
<proteinExistence type="predicted"/>
<reference evidence="1 2" key="1">
    <citation type="journal article" date="2015" name="Nature">
        <title>rRNA introns, odd ribosomes, and small enigmatic genomes across a large radiation of phyla.</title>
        <authorList>
            <person name="Brown C.T."/>
            <person name="Hug L.A."/>
            <person name="Thomas B.C."/>
            <person name="Sharon I."/>
            <person name="Castelle C.J."/>
            <person name="Singh A."/>
            <person name="Wilkins M.J."/>
            <person name="Williams K.H."/>
            <person name="Banfield J.F."/>
        </authorList>
    </citation>
    <scope>NUCLEOTIDE SEQUENCE [LARGE SCALE GENOMIC DNA]</scope>
</reference>
<sequence length="149" mass="17653">MSMSTKTPSLNGWIHESREILLIERNLSDPEVRLFRICRLLAGQYDKYPNSYKKVFLSYREIKRGFLPKWAIGKFTRYINSLEAKGLIKRLGQRVIAVHFIEHNVQNTEKTVHSLEQSVQPTEQSSFTQEERERRIKELRNELAKKKSF</sequence>